<sequence>MTRLVFELIRPYRGWLAIVFGAMLIEIAATLAAPWPLKLVIDDALGNHHLPHWLAWAHEYGGFGKHTLGVALFAGAATLAVAAIGAVASYVDNYFTTSVGQWVANDLRLRIYEHLHRLSLRYYDHAKIGALVSTITTDVTTIQNFASASTLDIAVDLITILFMVGLMFWLEWDFTLIAVAFTPLLLVFIFHFKKAVKAATRTVRVKQSELLSIVQRGLGSIRVTKAFGRQDIELARLEEASHATVAAALRARQIKSLMSPVVSMVVAICTAIVLWKGTSLIVAGTMTVGALTVYLAYLKQFFKPVKDLASMTSTVAQTTVALERIQTILSSDEVIKERDNAIDPGRVRGAITFDRVSFGYEKEEPVLHEVSFAIEPGQVVGIVGPTGSGKSTVLSLLPRFYDPLFGHIRIDGIDVVDFKLAALRSQIAFVLQDTVLFHGTVRENIAYGRPDATDDEILAAAKVANADEFITRMPLGYDSIVGERGDTLSGGQRQRIAIARAVIRNSPILVLDEPTAALDAESERLVIDALRQLMKGRTVIMIAHRLNTLIGADKIIVLKDGLVAEEGTQEELLARGGVFAELHRIHHQTSASGVAAAA</sequence>
<feature type="domain" description="ABC transporter" evidence="13">
    <location>
        <begin position="351"/>
        <end position="585"/>
    </location>
</feature>
<dbReference type="InterPro" id="IPR036640">
    <property type="entry name" value="ABC1_TM_sf"/>
</dbReference>
<dbReference type="InterPro" id="IPR003593">
    <property type="entry name" value="AAA+_ATPase"/>
</dbReference>
<dbReference type="Proteomes" id="UP000500895">
    <property type="component" value="Chromosome"/>
</dbReference>
<comment type="subcellular location">
    <subcellularLocation>
        <location evidence="1">Cell membrane</location>
        <topology evidence="1">Multi-pass membrane protein</topology>
    </subcellularLocation>
</comment>
<dbReference type="EMBL" id="CP050066">
    <property type="protein sequence ID" value="QIP05797.1"/>
    <property type="molecule type" value="Genomic_DNA"/>
</dbReference>
<dbReference type="InterPro" id="IPR027417">
    <property type="entry name" value="P-loop_NTPase"/>
</dbReference>
<dbReference type="PROSITE" id="PS00211">
    <property type="entry name" value="ABC_TRANSPORTER_1"/>
    <property type="match status" value="1"/>
</dbReference>
<dbReference type="GO" id="GO:0005524">
    <property type="term" value="F:ATP binding"/>
    <property type="evidence" value="ECO:0007669"/>
    <property type="project" value="UniProtKB-KW"/>
</dbReference>
<keyword evidence="10 12" id="KW-0472">Membrane</keyword>
<dbReference type="Gene3D" id="3.40.50.300">
    <property type="entry name" value="P-loop containing nucleotide triphosphate hydrolases"/>
    <property type="match status" value="1"/>
</dbReference>
<evidence type="ECO:0000256" key="9">
    <source>
        <dbReference type="ARBA" id="ARBA00022989"/>
    </source>
</evidence>
<organism evidence="15 16">
    <name type="scientific">Bradyrhizobium symbiodeficiens</name>
    <dbReference type="NCBI Taxonomy" id="1404367"/>
    <lineage>
        <taxon>Bacteria</taxon>
        <taxon>Pseudomonadati</taxon>
        <taxon>Pseudomonadota</taxon>
        <taxon>Alphaproteobacteria</taxon>
        <taxon>Hyphomicrobiales</taxon>
        <taxon>Nitrobacteraceae</taxon>
        <taxon>Bradyrhizobium</taxon>
    </lineage>
</organism>
<evidence type="ECO:0000256" key="2">
    <source>
        <dbReference type="ARBA" id="ARBA00005417"/>
    </source>
</evidence>
<evidence type="ECO:0000256" key="12">
    <source>
        <dbReference type="SAM" id="Phobius"/>
    </source>
</evidence>
<evidence type="ECO:0000256" key="6">
    <source>
        <dbReference type="ARBA" id="ARBA00022692"/>
    </source>
</evidence>
<dbReference type="PROSITE" id="PS50929">
    <property type="entry name" value="ABC_TM1F"/>
    <property type="match status" value="1"/>
</dbReference>
<feature type="transmembrane region" description="Helical" evidence="12">
    <location>
        <begin position="68"/>
        <end position="91"/>
    </location>
</feature>
<feature type="transmembrane region" description="Helical" evidence="12">
    <location>
        <begin position="176"/>
        <end position="192"/>
    </location>
</feature>
<evidence type="ECO:0000256" key="11">
    <source>
        <dbReference type="ARBA" id="ARBA00024722"/>
    </source>
</evidence>
<evidence type="ECO:0000256" key="7">
    <source>
        <dbReference type="ARBA" id="ARBA00022741"/>
    </source>
</evidence>
<evidence type="ECO:0000259" key="14">
    <source>
        <dbReference type="PROSITE" id="PS50929"/>
    </source>
</evidence>
<dbReference type="Pfam" id="PF00664">
    <property type="entry name" value="ABC_membrane"/>
    <property type="match status" value="1"/>
</dbReference>
<keyword evidence="6 12" id="KW-0812">Transmembrane</keyword>
<dbReference type="FunFam" id="3.40.50.300:FF:000221">
    <property type="entry name" value="Multidrug ABC transporter ATP-binding protein"/>
    <property type="match status" value="1"/>
</dbReference>
<dbReference type="InterPro" id="IPR017871">
    <property type="entry name" value="ABC_transporter-like_CS"/>
</dbReference>
<protein>
    <submittedName>
        <fullName evidence="15">ABC transporter ATP-binding protein</fullName>
    </submittedName>
</protein>
<evidence type="ECO:0000256" key="5">
    <source>
        <dbReference type="ARBA" id="ARBA00022597"/>
    </source>
</evidence>
<feature type="transmembrane region" description="Helical" evidence="12">
    <location>
        <begin position="281"/>
        <end position="298"/>
    </location>
</feature>
<dbReference type="CDD" id="cd18564">
    <property type="entry name" value="ABC_6TM_exporter_like"/>
    <property type="match status" value="1"/>
</dbReference>
<evidence type="ECO:0000256" key="8">
    <source>
        <dbReference type="ARBA" id="ARBA00022840"/>
    </source>
</evidence>
<keyword evidence="5" id="KW-0762">Sugar transport</keyword>
<dbReference type="InterPro" id="IPR011527">
    <property type="entry name" value="ABC1_TM_dom"/>
</dbReference>
<dbReference type="PROSITE" id="PS50893">
    <property type="entry name" value="ABC_TRANSPORTER_2"/>
    <property type="match status" value="1"/>
</dbReference>
<evidence type="ECO:0000256" key="10">
    <source>
        <dbReference type="ARBA" id="ARBA00023136"/>
    </source>
</evidence>
<dbReference type="Gene3D" id="1.20.1560.10">
    <property type="entry name" value="ABC transporter type 1, transmembrane domain"/>
    <property type="match status" value="1"/>
</dbReference>
<dbReference type="PANTHER" id="PTHR43394:SF1">
    <property type="entry name" value="ATP-BINDING CASSETTE SUB-FAMILY B MEMBER 10, MITOCHONDRIAL"/>
    <property type="match status" value="1"/>
</dbReference>
<dbReference type="RefSeq" id="WP_166467063.1">
    <property type="nucleotide sequence ID" value="NZ_CP050066.2"/>
</dbReference>
<evidence type="ECO:0000256" key="1">
    <source>
        <dbReference type="ARBA" id="ARBA00004651"/>
    </source>
</evidence>
<keyword evidence="3" id="KW-0813">Transport</keyword>
<evidence type="ECO:0000256" key="4">
    <source>
        <dbReference type="ARBA" id="ARBA00022475"/>
    </source>
</evidence>
<dbReference type="PANTHER" id="PTHR43394">
    <property type="entry name" value="ATP-DEPENDENT PERMEASE MDL1, MITOCHONDRIAL"/>
    <property type="match status" value="1"/>
</dbReference>
<evidence type="ECO:0000256" key="3">
    <source>
        <dbReference type="ARBA" id="ARBA00022448"/>
    </source>
</evidence>
<comment type="similarity">
    <text evidence="2">Belongs to the ABC transporter superfamily.</text>
</comment>
<proteinExistence type="inferred from homology"/>
<name>A0A6G9A000_9BRAD</name>
<dbReference type="GO" id="GO:0005886">
    <property type="term" value="C:plasma membrane"/>
    <property type="evidence" value="ECO:0007669"/>
    <property type="project" value="UniProtKB-SubCell"/>
</dbReference>
<reference evidence="15 16" key="1">
    <citation type="journal article" date="2020" name="Int. J. Syst. Evol. Microbiol.">
        <title>Description and complete genome sequences of Bradyrhizobium symbiodeficiens sp. nov., a non-symbiotic bacterium associated with legumes native to Canada.</title>
        <authorList>
            <person name="Bromfield E.S.P."/>
            <person name="Cloutier S."/>
            <person name="Nguyen H.D.T."/>
        </authorList>
    </citation>
    <scope>NUCLEOTIDE SEQUENCE [LARGE SCALE GENOMIC DNA]</scope>
    <source>
        <strain evidence="15 16">101S1MB</strain>
    </source>
</reference>
<accession>A0A6G9A000</accession>
<feature type="transmembrane region" description="Helical" evidence="12">
    <location>
        <begin position="153"/>
        <end position="170"/>
    </location>
</feature>
<dbReference type="InterPro" id="IPR039421">
    <property type="entry name" value="Type_1_exporter"/>
</dbReference>
<dbReference type="SUPFAM" id="SSF52540">
    <property type="entry name" value="P-loop containing nucleoside triphosphate hydrolases"/>
    <property type="match status" value="1"/>
</dbReference>
<evidence type="ECO:0000259" key="13">
    <source>
        <dbReference type="PROSITE" id="PS50893"/>
    </source>
</evidence>
<dbReference type="SUPFAM" id="SSF90123">
    <property type="entry name" value="ABC transporter transmembrane region"/>
    <property type="match status" value="1"/>
</dbReference>
<keyword evidence="4" id="KW-1003">Cell membrane</keyword>
<evidence type="ECO:0000313" key="16">
    <source>
        <dbReference type="Proteomes" id="UP000500895"/>
    </source>
</evidence>
<keyword evidence="7" id="KW-0547">Nucleotide-binding</keyword>
<feature type="transmembrane region" description="Helical" evidence="12">
    <location>
        <begin position="257"/>
        <end position="275"/>
    </location>
</feature>
<dbReference type="SMART" id="SM00382">
    <property type="entry name" value="AAA"/>
    <property type="match status" value="1"/>
</dbReference>
<keyword evidence="8 15" id="KW-0067">ATP-binding</keyword>
<dbReference type="GO" id="GO:0016887">
    <property type="term" value="F:ATP hydrolysis activity"/>
    <property type="evidence" value="ECO:0007669"/>
    <property type="project" value="InterPro"/>
</dbReference>
<dbReference type="GO" id="GO:0015421">
    <property type="term" value="F:ABC-type oligopeptide transporter activity"/>
    <property type="evidence" value="ECO:0007669"/>
    <property type="project" value="TreeGrafter"/>
</dbReference>
<dbReference type="Pfam" id="PF00005">
    <property type="entry name" value="ABC_tran"/>
    <property type="match status" value="1"/>
</dbReference>
<comment type="function">
    <text evidence="11">Involved in beta-(1--&gt;2)glucan export. Transmembrane domains (TMD) form a pore in the inner membrane and the ATP-binding domain (NBD) is responsible for energy generation.</text>
</comment>
<evidence type="ECO:0000313" key="15">
    <source>
        <dbReference type="EMBL" id="QIP05797.1"/>
    </source>
</evidence>
<keyword evidence="9 12" id="KW-1133">Transmembrane helix</keyword>
<feature type="transmembrane region" description="Helical" evidence="12">
    <location>
        <begin position="12"/>
        <end position="35"/>
    </location>
</feature>
<dbReference type="InterPro" id="IPR003439">
    <property type="entry name" value="ABC_transporter-like_ATP-bd"/>
</dbReference>
<dbReference type="AlphaFoldDB" id="A0A6G9A000"/>
<feature type="domain" description="ABC transmembrane type-1" evidence="14">
    <location>
        <begin position="17"/>
        <end position="317"/>
    </location>
</feature>
<gene>
    <name evidence="15" type="ORF">HAV00_05850</name>
</gene>